<dbReference type="EMBL" id="JAOWKW010000010">
    <property type="protein sequence ID" value="MCV2879728.1"/>
    <property type="molecule type" value="Genomic_DNA"/>
</dbReference>
<reference evidence="1 2" key="1">
    <citation type="submission" date="2022-10" db="EMBL/GenBank/DDBJ databases">
        <title>Sinirhodobacter sp. nov., isolated from ocean surface sediments.</title>
        <authorList>
            <person name="He W."/>
            <person name="Wang L."/>
            <person name="Zhang D.-F."/>
        </authorList>
    </citation>
    <scope>NUCLEOTIDE SEQUENCE [LARGE SCALE GENOMIC DNA]</scope>
    <source>
        <strain evidence="1 2">WL0115</strain>
    </source>
</reference>
<dbReference type="Proteomes" id="UP001526166">
    <property type="component" value="Unassembled WGS sequence"/>
</dbReference>
<gene>
    <name evidence="1" type="ORF">OE699_12810</name>
</gene>
<evidence type="ECO:0000313" key="1">
    <source>
        <dbReference type="EMBL" id="MCV2879728.1"/>
    </source>
</evidence>
<protein>
    <submittedName>
        <fullName evidence="1">Uncharacterized protein</fullName>
    </submittedName>
</protein>
<dbReference type="RefSeq" id="WP_263848229.1">
    <property type="nucleotide sequence ID" value="NZ_JAOWKW010000010.1"/>
</dbReference>
<proteinExistence type="predicted"/>
<accession>A0ABT3A155</accession>
<name>A0ABT3A155_9RHOB</name>
<keyword evidence="2" id="KW-1185">Reference proteome</keyword>
<comment type="caution">
    <text evidence="1">The sequence shown here is derived from an EMBL/GenBank/DDBJ whole genome shotgun (WGS) entry which is preliminary data.</text>
</comment>
<organism evidence="1 2">
    <name type="scientific">Sedimentimonas flavescens</name>
    <dbReference type="NCBI Taxonomy" id="2851012"/>
    <lineage>
        <taxon>Bacteria</taxon>
        <taxon>Pseudomonadati</taxon>
        <taxon>Pseudomonadota</taxon>
        <taxon>Alphaproteobacteria</taxon>
        <taxon>Rhodobacterales</taxon>
        <taxon>Rhodobacter group</taxon>
        <taxon>Sedimentimonas</taxon>
    </lineage>
</organism>
<evidence type="ECO:0000313" key="2">
    <source>
        <dbReference type="Proteomes" id="UP001526166"/>
    </source>
</evidence>
<sequence>MSVIQLNTKEEIEVQMAILGAAIKEQSERGLGSRAEVARLCNKLAALCGENT</sequence>